<dbReference type="AlphaFoldDB" id="W4M416"/>
<organism evidence="1 2">
    <name type="scientific">Candidatus Entotheonella gemina</name>
    <dbReference type="NCBI Taxonomy" id="1429439"/>
    <lineage>
        <taxon>Bacteria</taxon>
        <taxon>Pseudomonadati</taxon>
        <taxon>Nitrospinota/Tectimicrobiota group</taxon>
        <taxon>Candidatus Tectimicrobiota</taxon>
        <taxon>Candidatus Entotheonellia</taxon>
        <taxon>Candidatus Entotheonellales</taxon>
        <taxon>Candidatus Entotheonellaceae</taxon>
        <taxon>Candidatus Entotheonella</taxon>
    </lineage>
</organism>
<reference evidence="1 2" key="1">
    <citation type="journal article" date="2014" name="Nature">
        <title>An environmental bacterial taxon with a large and distinct metabolic repertoire.</title>
        <authorList>
            <person name="Wilson M.C."/>
            <person name="Mori T."/>
            <person name="Ruckert C."/>
            <person name="Uria A.R."/>
            <person name="Helf M.J."/>
            <person name="Takada K."/>
            <person name="Gernert C."/>
            <person name="Steffens U.A."/>
            <person name="Heycke N."/>
            <person name="Schmitt S."/>
            <person name="Rinke C."/>
            <person name="Helfrich E.J."/>
            <person name="Brachmann A.O."/>
            <person name="Gurgui C."/>
            <person name="Wakimoto T."/>
            <person name="Kracht M."/>
            <person name="Crusemann M."/>
            <person name="Hentschel U."/>
            <person name="Abe I."/>
            <person name="Matsunaga S."/>
            <person name="Kalinowski J."/>
            <person name="Takeyama H."/>
            <person name="Piel J."/>
        </authorList>
    </citation>
    <scope>NUCLEOTIDE SEQUENCE [LARGE SCALE GENOMIC DNA]</scope>
    <source>
        <strain evidence="2">TSY2</strain>
    </source>
</reference>
<evidence type="ECO:0000313" key="2">
    <source>
        <dbReference type="Proteomes" id="UP000019140"/>
    </source>
</evidence>
<keyword evidence="2" id="KW-1185">Reference proteome</keyword>
<proteinExistence type="predicted"/>
<dbReference type="EMBL" id="AZHX01001087">
    <property type="protein sequence ID" value="ETX04913.1"/>
    <property type="molecule type" value="Genomic_DNA"/>
</dbReference>
<protein>
    <submittedName>
        <fullName evidence="1">Uncharacterized protein</fullName>
    </submittedName>
</protein>
<name>W4M416_9BACT</name>
<dbReference type="Proteomes" id="UP000019140">
    <property type="component" value="Unassembled WGS sequence"/>
</dbReference>
<accession>W4M416</accession>
<dbReference type="HOGENOM" id="CLU_2421485_0_0_7"/>
<comment type="caution">
    <text evidence="1">The sequence shown here is derived from an EMBL/GenBank/DDBJ whole genome shotgun (WGS) entry which is preliminary data.</text>
</comment>
<sequence>MEGTGVEAVFNVHVAPCAIRTVAATGEIGFETLEIIYSLGPVTLNQLPESFGMAASAQVQCDPFLAGSDDAEKCRVLVTNTQGGHLGLTPQ</sequence>
<evidence type="ECO:0000313" key="1">
    <source>
        <dbReference type="EMBL" id="ETX04913.1"/>
    </source>
</evidence>
<gene>
    <name evidence="1" type="ORF">ETSY2_26040</name>
</gene>